<keyword evidence="3" id="KW-1185">Reference proteome</keyword>
<comment type="caution">
    <text evidence="2">The sequence shown here is derived from an EMBL/GenBank/DDBJ whole genome shotgun (WGS) entry which is preliminary data.</text>
</comment>
<organism evidence="2 3">
    <name type="scientific">Botrytis porri</name>
    <dbReference type="NCBI Taxonomy" id="87229"/>
    <lineage>
        <taxon>Eukaryota</taxon>
        <taxon>Fungi</taxon>
        <taxon>Dikarya</taxon>
        <taxon>Ascomycota</taxon>
        <taxon>Pezizomycotina</taxon>
        <taxon>Leotiomycetes</taxon>
        <taxon>Helotiales</taxon>
        <taxon>Sclerotiniaceae</taxon>
        <taxon>Botrytis</taxon>
    </lineage>
</organism>
<feature type="region of interest" description="Disordered" evidence="1">
    <location>
        <begin position="193"/>
        <end position="212"/>
    </location>
</feature>
<feature type="compositionally biased region" description="Basic and acidic residues" evidence="1">
    <location>
        <begin position="193"/>
        <end position="202"/>
    </location>
</feature>
<evidence type="ECO:0000256" key="1">
    <source>
        <dbReference type="SAM" id="MobiDB-lite"/>
    </source>
</evidence>
<dbReference type="AlphaFoldDB" id="A0A4Z1KEW0"/>
<accession>A0A4Z1KEW0</accession>
<gene>
    <name evidence="2" type="ORF">BPOR_0541g00010</name>
</gene>
<proteinExistence type="predicted"/>
<evidence type="ECO:0000313" key="2">
    <source>
        <dbReference type="EMBL" id="TGO84160.1"/>
    </source>
</evidence>
<reference evidence="2 3" key="1">
    <citation type="submission" date="2017-12" db="EMBL/GenBank/DDBJ databases">
        <title>Comparative genomics of Botrytis spp.</title>
        <authorList>
            <person name="Valero-Jimenez C.A."/>
            <person name="Tapia P."/>
            <person name="Veloso J."/>
            <person name="Silva-Moreno E."/>
            <person name="Staats M."/>
            <person name="Valdes J.H."/>
            <person name="Van Kan J.A.L."/>
        </authorList>
    </citation>
    <scope>NUCLEOTIDE SEQUENCE [LARGE SCALE GENOMIC DNA]</scope>
    <source>
        <strain evidence="2 3">MUCL3349</strain>
    </source>
</reference>
<feature type="compositionally biased region" description="Polar residues" evidence="1">
    <location>
        <begin position="54"/>
        <end position="67"/>
    </location>
</feature>
<dbReference type="EMBL" id="PQXO01000540">
    <property type="protein sequence ID" value="TGO84160.1"/>
    <property type="molecule type" value="Genomic_DNA"/>
</dbReference>
<feature type="compositionally biased region" description="Basic residues" evidence="1">
    <location>
        <begin position="76"/>
        <end position="85"/>
    </location>
</feature>
<feature type="compositionally biased region" description="Basic and acidic residues" evidence="1">
    <location>
        <begin position="28"/>
        <end position="45"/>
    </location>
</feature>
<sequence length="238" mass="27065">MLYRACDWITARTESNNKTRRNQSGPSPRDESQTREKDGRPEAGNRKSIPCPTGQRTNAVGIQQTACPESMGGAKSSRKTRNNRRAVARWIAFQAERRKEAEMAQRVLGSRKRAEDRERKRGEIREKLIMEEINFQKALTHERLEAMGSLSQHQKPCGNTSIQPIANDLPYWTEALNTLTNDSTNNIQVEKIEGGPRAERRGPPSVAREGGHFAHGVEHPVDTKVEVDRYFDIEKYIK</sequence>
<feature type="region of interest" description="Disordered" evidence="1">
    <location>
        <begin position="9"/>
        <end position="85"/>
    </location>
</feature>
<protein>
    <submittedName>
        <fullName evidence="2">Uncharacterized protein</fullName>
    </submittedName>
</protein>
<evidence type="ECO:0000313" key="3">
    <source>
        <dbReference type="Proteomes" id="UP000297280"/>
    </source>
</evidence>
<dbReference type="Proteomes" id="UP000297280">
    <property type="component" value="Unassembled WGS sequence"/>
</dbReference>
<name>A0A4Z1KEW0_9HELO</name>
<feature type="compositionally biased region" description="Polar residues" evidence="1">
    <location>
        <begin position="12"/>
        <end position="26"/>
    </location>
</feature>